<comment type="function">
    <text evidence="10">Cell wall formation. Catalyzes the transfer of a GlcNAc subunit on undecaprenyl-pyrophosphoryl-MurNAc-pentapeptide (lipid intermediate I) to form undecaprenyl-pyrophosphoryl-MurNAc-(pentapeptide)GlcNAc (lipid intermediate II).</text>
</comment>
<keyword evidence="14" id="KW-1185">Reference proteome</keyword>
<evidence type="ECO:0000256" key="10">
    <source>
        <dbReference type="HAMAP-Rule" id="MF_00033"/>
    </source>
</evidence>
<keyword evidence="4 10" id="KW-0808">Transferase</keyword>
<dbReference type="GO" id="GO:0005975">
    <property type="term" value="P:carbohydrate metabolic process"/>
    <property type="evidence" value="ECO:0007669"/>
    <property type="project" value="InterPro"/>
</dbReference>
<reference evidence="13 14" key="1">
    <citation type="submission" date="2017-06" db="EMBL/GenBank/DDBJ databases">
        <authorList>
            <consortium name="Pathogen Informatics"/>
        </authorList>
    </citation>
    <scope>NUCLEOTIDE SEQUENCE [LARGE SCALE GENOMIC DNA]</scope>
    <source>
        <strain evidence="13 14">NCTC10570</strain>
    </source>
</reference>
<accession>A0A239TRK1</accession>
<proteinExistence type="inferred from homology"/>
<evidence type="ECO:0000256" key="4">
    <source>
        <dbReference type="ARBA" id="ARBA00022679"/>
    </source>
</evidence>
<comment type="catalytic activity">
    <reaction evidence="10">
        <text>di-trans,octa-cis-undecaprenyl diphospho-N-acetyl-alpha-D-muramoyl-L-alanyl-D-glutamyl-meso-2,6-diaminopimeloyl-D-alanyl-D-alanine + UDP-N-acetyl-alpha-D-glucosamine = di-trans,octa-cis-undecaprenyl diphospho-[N-acetyl-alpha-D-glucosaminyl-(1-&gt;4)]-N-acetyl-alpha-D-muramoyl-L-alanyl-D-glutamyl-meso-2,6-diaminopimeloyl-D-alanyl-D-alanine + UDP + H(+)</text>
        <dbReference type="Rhea" id="RHEA:31227"/>
        <dbReference type="ChEBI" id="CHEBI:15378"/>
        <dbReference type="ChEBI" id="CHEBI:57705"/>
        <dbReference type="ChEBI" id="CHEBI:58223"/>
        <dbReference type="ChEBI" id="CHEBI:61387"/>
        <dbReference type="ChEBI" id="CHEBI:61388"/>
        <dbReference type="EC" id="2.4.1.227"/>
    </reaction>
</comment>
<comment type="pathway">
    <text evidence="10">Cell wall biogenesis; peptidoglycan biosynthesis.</text>
</comment>
<dbReference type="GO" id="GO:0050511">
    <property type="term" value="F:undecaprenyldiphospho-muramoylpentapeptide beta-N-acetylglucosaminyltransferase activity"/>
    <property type="evidence" value="ECO:0007669"/>
    <property type="project" value="UniProtKB-UniRule"/>
</dbReference>
<dbReference type="GO" id="GO:0009252">
    <property type="term" value="P:peptidoglycan biosynthetic process"/>
    <property type="evidence" value="ECO:0007669"/>
    <property type="project" value="UniProtKB-UniRule"/>
</dbReference>
<evidence type="ECO:0000256" key="9">
    <source>
        <dbReference type="ARBA" id="ARBA00023316"/>
    </source>
</evidence>
<feature type="binding site" evidence="10">
    <location>
        <begin position="10"/>
        <end position="12"/>
    </location>
    <ligand>
        <name>UDP-N-acetyl-alpha-D-glucosamine</name>
        <dbReference type="ChEBI" id="CHEBI:57705"/>
    </ligand>
</feature>
<keyword evidence="2 10" id="KW-0132">Cell division</keyword>
<feature type="binding site" evidence="10">
    <location>
        <position position="124"/>
    </location>
    <ligand>
        <name>UDP-N-acetyl-alpha-D-glucosamine</name>
        <dbReference type="ChEBI" id="CHEBI:57705"/>
    </ligand>
</feature>
<feature type="binding site" evidence="10">
    <location>
        <position position="195"/>
    </location>
    <ligand>
        <name>UDP-N-acetyl-alpha-D-glucosamine</name>
        <dbReference type="ChEBI" id="CHEBI:57705"/>
    </ligand>
</feature>
<comment type="caution">
    <text evidence="10">Lacks conserved residue(s) required for the propagation of feature annotation.</text>
</comment>
<dbReference type="Gene3D" id="3.40.50.2000">
    <property type="entry name" value="Glycogen Phosphorylase B"/>
    <property type="match status" value="2"/>
</dbReference>
<dbReference type="GO" id="GO:0051301">
    <property type="term" value="P:cell division"/>
    <property type="evidence" value="ECO:0007669"/>
    <property type="project" value="UniProtKB-KW"/>
</dbReference>
<dbReference type="GO" id="GO:0051991">
    <property type="term" value="F:UDP-N-acetyl-D-glucosamine:N-acetylmuramoyl-L-alanyl-D-glutamyl-meso-2,6-diaminopimelyl-D-alanyl-D-alanine-diphosphoundecaprenol 4-beta-N-acetylglucosaminlytransferase activity"/>
    <property type="evidence" value="ECO:0007669"/>
    <property type="project" value="RHEA"/>
</dbReference>
<keyword evidence="8 10" id="KW-0131">Cell cycle</keyword>
<dbReference type="PANTHER" id="PTHR21015:SF22">
    <property type="entry name" value="GLYCOSYLTRANSFERASE"/>
    <property type="match status" value="1"/>
</dbReference>
<dbReference type="GO" id="GO:0071555">
    <property type="term" value="P:cell wall organization"/>
    <property type="evidence" value="ECO:0007669"/>
    <property type="project" value="UniProtKB-KW"/>
</dbReference>
<evidence type="ECO:0000256" key="1">
    <source>
        <dbReference type="ARBA" id="ARBA00022475"/>
    </source>
</evidence>
<dbReference type="CDD" id="cd03785">
    <property type="entry name" value="GT28_MurG"/>
    <property type="match status" value="1"/>
</dbReference>
<evidence type="ECO:0000313" key="13">
    <source>
        <dbReference type="EMBL" id="SNU99494.1"/>
    </source>
</evidence>
<gene>
    <name evidence="10 13" type="primary">murG</name>
    <name evidence="13" type="ORF">SAMEA4364220_01125</name>
</gene>
<evidence type="ECO:0000259" key="11">
    <source>
        <dbReference type="Pfam" id="PF03033"/>
    </source>
</evidence>
<dbReference type="UniPathway" id="UPA00219"/>
<dbReference type="InterPro" id="IPR007235">
    <property type="entry name" value="Glyco_trans_28_C"/>
</dbReference>
<dbReference type="Pfam" id="PF03033">
    <property type="entry name" value="Glyco_transf_28"/>
    <property type="match status" value="1"/>
</dbReference>
<feature type="binding site" evidence="10">
    <location>
        <position position="165"/>
    </location>
    <ligand>
        <name>UDP-N-acetyl-alpha-D-glucosamine</name>
        <dbReference type="ChEBI" id="CHEBI:57705"/>
    </ligand>
</feature>
<feature type="binding site" evidence="10">
    <location>
        <position position="300"/>
    </location>
    <ligand>
        <name>UDP-N-acetyl-alpha-D-glucosamine</name>
        <dbReference type="ChEBI" id="CHEBI:57705"/>
    </ligand>
</feature>
<organism evidence="13 14">
    <name type="scientific">Megamonas hypermegale</name>
    <dbReference type="NCBI Taxonomy" id="158847"/>
    <lineage>
        <taxon>Bacteria</taxon>
        <taxon>Bacillati</taxon>
        <taxon>Bacillota</taxon>
        <taxon>Negativicutes</taxon>
        <taxon>Selenomonadales</taxon>
        <taxon>Selenomonadaceae</taxon>
        <taxon>Megamonas</taxon>
    </lineage>
</organism>
<dbReference type="Proteomes" id="UP000215383">
    <property type="component" value="Chromosome 1"/>
</dbReference>
<name>A0A239TRK1_9FIRM</name>
<protein>
    <recommendedName>
        <fullName evidence="10">UDP-N-acetylglucosamine--N-acetylmuramyl-(pentapeptide) pyrophosphoryl-undecaprenol N-acetylglucosamine transferase</fullName>
        <ecNumber evidence="10">2.4.1.227</ecNumber>
    </recommendedName>
    <alternativeName>
        <fullName evidence="10">Undecaprenyl-PP-MurNAc-pentapeptide-UDPGlcNAc GlcNAc transferase</fullName>
    </alternativeName>
</protein>
<feature type="domain" description="Glycosyltransferase family 28 N-terminal" evidence="11">
    <location>
        <begin position="3"/>
        <end position="142"/>
    </location>
</feature>
<evidence type="ECO:0000256" key="2">
    <source>
        <dbReference type="ARBA" id="ARBA00022618"/>
    </source>
</evidence>
<dbReference type="EC" id="2.4.1.227" evidence="10"/>
<evidence type="ECO:0000259" key="12">
    <source>
        <dbReference type="Pfam" id="PF04101"/>
    </source>
</evidence>
<evidence type="ECO:0000256" key="8">
    <source>
        <dbReference type="ARBA" id="ARBA00023306"/>
    </source>
</evidence>
<dbReference type="GO" id="GO:0008360">
    <property type="term" value="P:regulation of cell shape"/>
    <property type="evidence" value="ECO:0007669"/>
    <property type="project" value="UniProtKB-KW"/>
</dbReference>
<comment type="subcellular location">
    <subcellularLocation>
        <location evidence="10">Cell membrane</location>
        <topology evidence="10">Peripheral membrane protein</topology>
        <orientation evidence="10">Cytoplasmic side</orientation>
    </subcellularLocation>
</comment>
<dbReference type="NCBIfam" id="TIGR01133">
    <property type="entry name" value="murG"/>
    <property type="match status" value="1"/>
</dbReference>
<dbReference type="InterPro" id="IPR006009">
    <property type="entry name" value="GlcNAc_MurG"/>
</dbReference>
<keyword evidence="9 10" id="KW-0961">Cell wall biogenesis/degradation</keyword>
<keyword evidence="1 10" id="KW-1003">Cell membrane</keyword>
<evidence type="ECO:0000256" key="6">
    <source>
        <dbReference type="ARBA" id="ARBA00022984"/>
    </source>
</evidence>
<comment type="similarity">
    <text evidence="10">Belongs to the glycosyltransferase 28 family. MurG subfamily.</text>
</comment>
<dbReference type="HAMAP" id="MF_00033">
    <property type="entry name" value="MurG"/>
    <property type="match status" value="1"/>
</dbReference>
<evidence type="ECO:0000256" key="5">
    <source>
        <dbReference type="ARBA" id="ARBA00022960"/>
    </source>
</evidence>
<dbReference type="SUPFAM" id="SSF53756">
    <property type="entry name" value="UDP-Glycosyltransferase/glycogen phosphorylase"/>
    <property type="match status" value="1"/>
</dbReference>
<dbReference type="AlphaFoldDB" id="A0A239TRK1"/>
<keyword evidence="7 10" id="KW-0472">Membrane</keyword>
<keyword evidence="5 10" id="KW-0133">Cell shape</keyword>
<dbReference type="RefSeq" id="WP_027889755.1">
    <property type="nucleotide sequence ID" value="NZ_CALXYH010000006.1"/>
</dbReference>
<dbReference type="GO" id="GO:0005886">
    <property type="term" value="C:plasma membrane"/>
    <property type="evidence" value="ECO:0007669"/>
    <property type="project" value="UniProtKB-SubCell"/>
</dbReference>
<sequence>MRIIVSGGGTGGHIYPAITLINNIKKLVPDAEFLYVGTKKGLEADIIPREKIPFATLEISGFERHLTMKNFAVLGKALGSMVKARQIVKSFKPDVAVGTGGYVCGPILMASALMGVPALIQEQNAIPGVTNKILAKFVNKIAVGYERAAKHFSAEKTVFTGNPIRDDILLSTRDEGLMEFSLDPSKKTVLVSGGSRGAHSINKAMLEVHKHFANNYRVQIMHVTGKTEYDFVIDGLEKMGIDWQKTDNLSVYPYLYDMPKALAAADIAVFRAGATSLAELTARGVPSVLIPYPFAAENHQEFNARELEKNGASKVILNKDLTGEKLIKTLEEMLSSENKLQEMAEASRNMGKPNAAQTIAEMIVDLARNKR</sequence>
<evidence type="ECO:0000313" key="14">
    <source>
        <dbReference type="Proteomes" id="UP000215383"/>
    </source>
</evidence>
<feature type="domain" description="Glycosyl transferase family 28 C-terminal" evidence="12">
    <location>
        <begin position="188"/>
        <end position="358"/>
    </location>
</feature>
<dbReference type="InterPro" id="IPR004276">
    <property type="entry name" value="GlycoTrans_28_N"/>
</dbReference>
<evidence type="ECO:0000256" key="3">
    <source>
        <dbReference type="ARBA" id="ARBA00022676"/>
    </source>
</evidence>
<dbReference type="eggNOG" id="COG0707">
    <property type="taxonomic scope" value="Bacteria"/>
</dbReference>
<keyword evidence="3 10" id="KW-0328">Glycosyltransferase</keyword>
<evidence type="ECO:0000256" key="7">
    <source>
        <dbReference type="ARBA" id="ARBA00023136"/>
    </source>
</evidence>
<dbReference type="Pfam" id="PF04101">
    <property type="entry name" value="Glyco_tran_28_C"/>
    <property type="match status" value="1"/>
</dbReference>
<dbReference type="PANTHER" id="PTHR21015">
    <property type="entry name" value="UDP-N-ACETYLGLUCOSAMINE--N-ACETYLMURAMYL-(PENTAPEPTIDE) PYROPHOSPHORYL-UNDECAPRENOL N-ACETYLGLUCOSAMINE TRANSFERASE 1"/>
    <property type="match status" value="1"/>
</dbReference>
<dbReference type="EMBL" id="LT906446">
    <property type="protein sequence ID" value="SNU99494.1"/>
    <property type="molecule type" value="Genomic_DNA"/>
</dbReference>
<keyword evidence="6 10" id="KW-0573">Peptidoglycan synthesis</keyword>
<dbReference type="GeneID" id="78507133"/>